<dbReference type="Proteomes" id="UP001172721">
    <property type="component" value="Unassembled WGS sequence"/>
</dbReference>
<comment type="caution">
    <text evidence="2">The sequence shown here is derived from an EMBL/GenBank/DDBJ whole genome shotgun (WGS) entry which is preliminary data.</text>
</comment>
<evidence type="ECO:0000313" key="3">
    <source>
        <dbReference type="Proteomes" id="UP001172721"/>
    </source>
</evidence>
<organism evidence="2 3">
    <name type="scientific">Fictibacillus fluitans</name>
    <dbReference type="NCBI Taxonomy" id="3058422"/>
    <lineage>
        <taxon>Bacteria</taxon>
        <taxon>Bacillati</taxon>
        <taxon>Bacillota</taxon>
        <taxon>Bacilli</taxon>
        <taxon>Bacillales</taxon>
        <taxon>Fictibacillaceae</taxon>
        <taxon>Fictibacillus</taxon>
    </lineage>
</organism>
<sequence length="180" mass="18609">MDEKKVVGVFSTEEEAVTAINSLRERGYAEEDISVIARDKEERRHIEDETGTKAGEGAAAGAATGGVLGGVSGLLAGLGALAIPGIGPIVAAGPIAATLGGAAIGAGAGGLVGALVGMGIPEDEAEEYNNYVESGKILVLVDADNERREHVYDTFRTNNTLNSRYYDDRNLPGEDSGKIY</sequence>
<proteinExistence type="predicted"/>
<dbReference type="EMBL" id="JAUHTR010000020">
    <property type="protein sequence ID" value="MDN4527259.1"/>
    <property type="molecule type" value="Genomic_DNA"/>
</dbReference>
<keyword evidence="3" id="KW-1185">Reference proteome</keyword>
<dbReference type="InterPro" id="IPR025889">
    <property type="entry name" value="GSP17M-like_dom"/>
</dbReference>
<dbReference type="Pfam" id="PF11181">
    <property type="entry name" value="YflT"/>
    <property type="match status" value="1"/>
</dbReference>
<protein>
    <submittedName>
        <fullName evidence="2">General stress protein</fullName>
    </submittedName>
</protein>
<gene>
    <name evidence="2" type="ORF">QYB97_22510</name>
</gene>
<evidence type="ECO:0000259" key="1">
    <source>
        <dbReference type="Pfam" id="PF11181"/>
    </source>
</evidence>
<feature type="domain" description="General stress protein 17M-like" evidence="1">
    <location>
        <begin position="6"/>
        <end position="75"/>
    </location>
</feature>
<accession>A0ABT8I2K6</accession>
<dbReference type="RefSeq" id="WP_301168252.1">
    <property type="nucleotide sequence ID" value="NZ_JAUHTR010000020.1"/>
</dbReference>
<name>A0ABT8I2K6_9BACL</name>
<dbReference type="PANTHER" id="PTHR36109">
    <property type="entry name" value="MEMBRANE PROTEIN-RELATED"/>
    <property type="match status" value="1"/>
</dbReference>
<evidence type="ECO:0000313" key="2">
    <source>
        <dbReference type="EMBL" id="MDN4527259.1"/>
    </source>
</evidence>
<dbReference type="PANTHER" id="PTHR36109:SF2">
    <property type="entry name" value="MEMBRANE PROTEIN"/>
    <property type="match status" value="1"/>
</dbReference>
<reference evidence="2" key="1">
    <citation type="submission" date="2023-07" db="EMBL/GenBank/DDBJ databases">
        <title>Fictibacillus sp. isolated from freshwater pond.</title>
        <authorList>
            <person name="Kirdat K."/>
            <person name="Bhat A."/>
            <person name="Mourya A."/>
            <person name="Yadav A."/>
        </authorList>
    </citation>
    <scope>NUCLEOTIDE SEQUENCE</scope>
    <source>
        <strain evidence="2">NE201</strain>
    </source>
</reference>
<dbReference type="InterPro" id="IPR052948">
    <property type="entry name" value="Low_temp-induced_all0457"/>
</dbReference>